<feature type="region of interest" description="Disordered" evidence="2">
    <location>
        <begin position="302"/>
        <end position="336"/>
    </location>
</feature>
<keyword evidence="1" id="KW-0175">Coiled coil</keyword>
<evidence type="ECO:0000313" key="3">
    <source>
        <dbReference type="EMBL" id="KAJ9155268.1"/>
    </source>
</evidence>
<feature type="region of interest" description="Disordered" evidence="2">
    <location>
        <begin position="1"/>
        <end position="82"/>
    </location>
</feature>
<feature type="compositionally biased region" description="Acidic residues" evidence="2">
    <location>
        <begin position="17"/>
        <end position="29"/>
    </location>
</feature>
<feature type="coiled-coil region" evidence="1">
    <location>
        <begin position="105"/>
        <end position="153"/>
    </location>
</feature>
<comment type="caution">
    <text evidence="3">The sequence shown here is derived from an EMBL/GenBank/DDBJ whole genome shotgun (WGS) entry which is preliminary data.</text>
</comment>
<evidence type="ECO:0000256" key="2">
    <source>
        <dbReference type="SAM" id="MobiDB-lite"/>
    </source>
</evidence>
<feature type="coiled-coil region" evidence="1">
    <location>
        <begin position="228"/>
        <end position="281"/>
    </location>
</feature>
<evidence type="ECO:0000313" key="4">
    <source>
        <dbReference type="Proteomes" id="UP001174694"/>
    </source>
</evidence>
<dbReference type="Proteomes" id="UP001174694">
    <property type="component" value="Unassembled WGS sequence"/>
</dbReference>
<gene>
    <name evidence="3" type="ORF">NKR23_g1991</name>
</gene>
<proteinExistence type="predicted"/>
<keyword evidence="4" id="KW-1185">Reference proteome</keyword>
<sequence length="473" mass="54317">MPSHIPDDALWKRKREEEEEEMEVTEELVADLTEMNVEQTRDGRSSSSSPETQQKPQQKRIVDPNPRDAKRRQPLANFGGLSAALEQADLPDYESSDDEGMIVLRESLAETNEEKDKEIAELRRLVGVLQDKYNTAAEELVEVRVECNQLENERLLNRRFIDNLTDSLDEEQKLYTKKCNALYEAEARIEEQAAELASLKGAQGSETQQLKEEVLELRVYKDTCFGELTRLKEENNALKASRQDHIVEAQNREIAELKEINQRAAALNEELKQVLQKSDQDLAQARSFATEQTRIASQAEQALKEERASRSDDAAHRTSRLEEQVTTLQQEKSVAEETARKQLEQLKANADREKAKLVSAHQLQIAELKSHAERQHEEVVQHLQAAAEHQHEQIVARLQNDHNNQVHQLMAFAEYHYRQSENERERLVRDYHTETQQLVAIAERAYAEVVSQRDQALAGVRSHQGHLQAIQAY</sequence>
<feature type="compositionally biased region" description="Polar residues" evidence="2">
    <location>
        <begin position="45"/>
        <end position="56"/>
    </location>
</feature>
<organism evidence="3 4">
    <name type="scientific">Pleurostoma richardsiae</name>
    <dbReference type="NCBI Taxonomy" id="41990"/>
    <lineage>
        <taxon>Eukaryota</taxon>
        <taxon>Fungi</taxon>
        <taxon>Dikarya</taxon>
        <taxon>Ascomycota</taxon>
        <taxon>Pezizomycotina</taxon>
        <taxon>Sordariomycetes</taxon>
        <taxon>Sordariomycetidae</taxon>
        <taxon>Calosphaeriales</taxon>
        <taxon>Pleurostomataceae</taxon>
        <taxon>Pleurostoma</taxon>
    </lineage>
</organism>
<reference evidence="3" key="1">
    <citation type="submission" date="2022-07" db="EMBL/GenBank/DDBJ databases">
        <title>Fungi with potential for degradation of polypropylene.</title>
        <authorList>
            <person name="Gostincar C."/>
        </authorList>
    </citation>
    <scope>NUCLEOTIDE SEQUENCE</scope>
    <source>
        <strain evidence="3">EXF-13308</strain>
    </source>
</reference>
<name>A0AA38RNG4_9PEZI</name>
<evidence type="ECO:0000256" key="1">
    <source>
        <dbReference type="SAM" id="Coils"/>
    </source>
</evidence>
<accession>A0AA38RNG4</accession>
<dbReference type="AlphaFoldDB" id="A0AA38RNG4"/>
<dbReference type="EMBL" id="JANBVO010000003">
    <property type="protein sequence ID" value="KAJ9155268.1"/>
    <property type="molecule type" value="Genomic_DNA"/>
</dbReference>
<feature type="compositionally biased region" description="Basic and acidic residues" evidence="2">
    <location>
        <begin position="1"/>
        <end position="16"/>
    </location>
</feature>
<protein>
    <submittedName>
        <fullName evidence="3">Uncharacterized protein</fullName>
    </submittedName>
</protein>
<feature type="compositionally biased region" description="Basic and acidic residues" evidence="2">
    <location>
        <begin position="302"/>
        <end position="323"/>
    </location>
</feature>